<evidence type="ECO:0000256" key="1">
    <source>
        <dbReference type="ARBA" id="ARBA00022729"/>
    </source>
</evidence>
<feature type="domain" description="G8" evidence="3">
    <location>
        <begin position="32"/>
        <end position="159"/>
    </location>
</feature>
<dbReference type="PANTHER" id="PTHR46769:SF2">
    <property type="entry name" value="FIBROCYSTIN-L ISOFORM 2 PRECURSOR-RELATED"/>
    <property type="match status" value="1"/>
</dbReference>
<gene>
    <name evidence="4" type="ORF">CWATWH0401_673</name>
</gene>
<dbReference type="RefSeq" id="WP_021835755.1">
    <property type="nucleotide sequence ID" value="NZ_CAQM01000458.1"/>
</dbReference>
<comment type="caution">
    <text evidence="4">The sequence shown here is derived from an EMBL/GenBank/DDBJ whole genome shotgun (WGS) entry which is preliminary data.</text>
</comment>
<evidence type="ECO:0000256" key="2">
    <source>
        <dbReference type="ARBA" id="ARBA00023180"/>
    </source>
</evidence>
<accession>T2JAT9</accession>
<dbReference type="PROSITE" id="PS51484">
    <property type="entry name" value="G8"/>
    <property type="match status" value="1"/>
</dbReference>
<organism evidence="4 5">
    <name type="scientific">Crocosphaera watsonii WH 0401</name>
    <dbReference type="NCBI Taxonomy" id="555881"/>
    <lineage>
        <taxon>Bacteria</taxon>
        <taxon>Bacillati</taxon>
        <taxon>Cyanobacteriota</taxon>
        <taxon>Cyanophyceae</taxon>
        <taxon>Oscillatoriophycideae</taxon>
        <taxon>Chroococcales</taxon>
        <taxon>Aphanothecaceae</taxon>
        <taxon>Crocosphaera</taxon>
    </lineage>
</organism>
<keyword evidence="1" id="KW-0732">Signal</keyword>
<evidence type="ECO:0000313" key="5">
    <source>
        <dbReference type="Proteomes" id="UP000018198"/>
    </source>
</evidence>
<evidence type="ECO:0000259" key="3">
    <source>
        <dbReference type="PROSITE" id="PS51484"/>
    </source>
</evidence>
<dbReference type="AlphaFoldDB" id="T2JAT9"/>
<dbReference type="EMBL" id="CAQM01000458">
    <property type="protein sequence ID" value="CCQ62164.1"/>
    <property type="molecule type" value="Genomic_DNA"/>
</dbReference>
<reference evidence="4 5" key="1">
    <citation type="submission" date="2013-01" db="EMBL/GenBank/DDBJ databases">
        <authorList>
            <person name="Bench S."/>
        </authorList>
    </citation>
    <scope>NUCLEOTIDE SEQUENCE [LARGE SCALE GENOMIC DNA]</scope>
    <source>
        <strain evidence="4 5">WH 0401</strain>
    </source>
</reference>
<protein>
    <submittedName>
        <fullName evidence="4">Putative hemagglutinin/hemolysin-related protein</fullName>
    </submittedName>
</protein>
<reference evidence="4 5" key="2">
    <citation type="submission" date="2013-09" db="EMBL/GenBank/DDBJ databases">
        <title>Whole genome comparison of six Crocosphaera watsonii strains with differing phenotypes.</title>
        <authorList>
            <person name="Bench S.R."/>
            <person name="Heller P."/>
            <person name="Frank I."/>
            <person name="Arciniega M."/>
            <person name="Shilova I.N."/>
            <person name="Zehr J.P."/>
        </authorList>
    </citation>
    <scope>NUCLEOTIDE SEQUENCE [LARGE SCALE GENOMIC DNA]</scope>
    <source>
        <strain evidence="4 5">WH 0401</strain>
    </source>
</reference>
<sequence>MNPHNHAPFLNLVPHSNATHIAVNDGNWFDPNTWQNGNVPDYNADVLIPEGVEVFYDQESDARIHTIRVDGSLTFSQNTNTQLIVDYIAVSDTGYLEMGTEMNPIQAQANIIFAPVDIGNPMIDTDWEPNQLSRGLVTGHGAKVSIFGEEKTSYITLADNHLAGATELTFSQAVPENWEVGDTIVLTGTAWDKKGSHHDNSVTQDEVLTIESINGKSITFSHNDVDGNSLRFDHTTPEGFELDIYVANLTRNVVLQSEGGNDLPSSQRGHTMFMDHDTKIYNAGFYSLGRSDKDIVVNDPKFDADGNLIPGTGTNRRGRYAIHFHQILKHDHPDMDMDMGMDMGMDMDMDMDTDTAEVNGSVIWGSPGWGLSVHSSRADITDNVSFDVVGAHFVTEDGDEQATFRNNIAIKASGSVTDPDAN</sequence>
<keyword evidence="2" id="KW-0325">Glycoprotein</keyword>
<dbReference type="SMART" id="SM01225">
    <property type="entry name" value="G8"/>
    <property type="match status" value="1"/>
</dbReference>
<dbReference type="Pfam" id="PF10162">
    <property type="entry name" value="G8"/>
    <property type="match status" value="1"/>
</dbReference>
<dbReference type="Pfam" id="PF24606">
    <property type="entry name" value="CEMIP_beta-hel"/>
    <property type="match status" value="1"/>
</dbReference>
<proteinExistence type="predicted"/>
<dbReference type="PANTHER" id="PTHR46769">
    <property type="entry name" value="POLYCYSTIC KIDNEY AND HEPATIC DISEASE 1 (AUTOSOMAL RECESSIVE)-LIKE 1"/>
    <property type="match status" value="1"/>
</dbReference>
<dbReference type="InterPro" id="IPR055401">
    <property type="entry name" value="CEMIP_beta-hel_dom"/>
</dbReference>
<dbReference type="InterPro" id="IPR019316">
    <property type="entry name" value="G8_domain"/>
</dbReference>
<dbReference type="Proteomes" id="UP000018198">
    <property type="component" value="Unassembled WGS sequence"/>
</dbReference>
<name>T2JAT9_CROWT</name>
<evidence type="ECO:0000313" key="4">
    <source>
        <dbReference type="EMBL" id="CCQ62164.1"/>
    </source>
</evidence>
<dbReference type="InterPro" id="IPR052387">
    <property type="entry name" value="Fibrocystin"/>
</dbReference>